<comment type="caution">
    <text evidence="3">The sequence shown here is derived from an EMBL/GenBank/DDBJ whole genome shotgun (WGS) entry which is preliminary data.</text>
</comment>
<dbReference type="CDD" id="cd02440">
    <property type="entry name" value="AdoMet_MTases"/>
    <property type="match status" value="1"/>
</dbReference>
<organism evidence="3 4">
    <name type="scientific">Pseudarthrobacter siccitolerans</name>
    <dbReference type="NCBI Taxonomy" id="861266"/>
    <lineage>
        <taxon>Bacteria</taxon>
        <taxon>Bacillati</taxon>
        <taxon>Actinomycetota</taxon>
        <taxon>Actinomycetes</taxon>
        <taxon>Micrococcales</taxon>
        <taxon>Micrococcaceae</taxon>
        <taxon>Pseudarthrobacter</taxon>
    </lineage>
</organism>
<dbReference type="Gene3D" id="3.40.50.150">
    <property type="entry name" value="Vaccinia Virus protein VP39"/>
    <property type="match status" value="1"/>
</dbReference>
<dbReference type="AlphaFoldDB" id="A0A024GYW6"/>
<proteinExistence type="predicted"/>
<dbReference type="InterPro" id="IPR052356">
    <property type="entry name" value="Thiol_S-MT"/>
</dbReference>
<gene>
    <name evidence="3" type="ORF">ARTSIC4J27_1078</name>
</gene>
<sequence length="253" mass="26649">MPAMLGADSMAQHRNRLRTKDAIVGKGRREPDRTGEHGPADLQHPRFARAYARGVEEMDSRGGSRHRRTILAGLSGNVIEIGAGSGSSFDLYPRTVTHVLAIEPDDYLRNLALAGAASAPVPVTVRAAAADRIPAEDAAADAVVTSLVLCSVPDQAAALREIRRVLRPGGTLAFYEHVRSANPLVAAAEDLITPVWRRLAGGCHLNRDTPAAITAAGFTIQACRRFGFSPGPLAPALAHILGTATSPEHPGNG</sequence>
<dbReference type="GO" id="GO:0032259">
    <property type="term" value="P:methylation"/>
    <property type="evidence" value="ECO:0007669"/>
    <property type="project" value="UniProtKB-KW"/>
</dbReference>
<dbReference type="InterPro" id="IPR029063">
    <property type="entry name" value="SAM-dependent_MTases_sf"/>
</dbReference>
<protein>
    <submittedName>
        <fullName evidence="3">Methyltransferase domain protein</fullName>
    </submittedName>
</protein>
<feature type="region of interest" description="Disordered" evidence="1">
    <location>
        <begin position="1"/>
        <end position="46"/>
    </location>
</feature>
<dbReference type="STRING" id="861266.ARTSIC4J27_1078"/>
<dbReference type="InterPro" id="IPR013216">
    <property type="entry name" value="Methyltransf_11"/>
</dbReference>
<dbReference type="EMBL" id="CAQI01000032">
    <property type="protein sequence ID" value="CCQ45145.1"/>
    <property type="molecule type" value="Genomic_DNA"/>
</dbReference>
<reference evidence="4" key="1">
    <citation type="journal article" date="2014" name="Genome Announc.">
        <title>Genome Sequence of Arthrobacter siccitolerans 4J27, a Xeroprotectant-Producing Desiccation-Tolerant Microorganism.</title>
        <authorList>
            <person name="Manzanera M."/>
            <person name="Santa-Cruz-Calvo L."/>
            <person name="Vilchez J.I."/>
            <person name="Garcia-Fontana C."/>
            <person name="Silva-Castro G.A."/>
            <person name="Calvo C."/>
            <person name="Gonzalez-Lopez J."/>
        </authorList>
    </citation>
    <scope>NUCLEOTIDE SEQUENCE [LARGE SCALE GENOMIC DNA]</scope>
    <source>
        <strain evidence="4">4J27</strain>
    </source>
</reference>
<keyword evidence="3" id="KW-0489">Methyltransferase</keyword>
<evidence type="ECO:0000259" key="2">
    <source>
        <dbReference type="Pfam" id="PF08241"/>
    </source>
</evidence>
<dbReference type="GO" id="GO:0008757">
    <property type="term" value="F:S-adenosylmethionine-dependent methyltransferase activity"/>
    <property type="evidence" value="ECO:0007669"/>
    <property type="project" value="InterPro"/>
</dbReference>
<dbReference type="SUPFAM" id="SSF53335">
    <property type="entry name" value="S-adenosyl-L-methionine-dependent methyltransferases"/>
    <property type="match status" value="1"/>
</dbReference>
<accession>A0A024GYW6</accession>
<dbReference type="Proteomes" id="UP000035722">
    <property type="component" value="Unassembled WGS sequence"/>
</dbReference>
<dbReference type="Pfam" id="PF08241">
    <property type="entry name" value="Methyltransf_11"/>
    <property type="match status" value="1"/>
</dbReference>
<dbReference type="PANTHER" id="PTHR45036">
    <property type="entry name" value="METHYLTRANSFERASE LIKE 7B"/>
    <property type="match status" value="1"/>
</dbReference>
<name>A0A024GYW6_9MICC</name>
<feature type="compositionally biased region" description="Basic and acidic residues" evidence="1">
    <location>
        <begin position="18"/>
        <end position="39"/>
    </location>
</feature>
<feature type="domain" description="Methyltransferase type 11" evidence="2">
    <location>
        <begin position="80"/>
        <end position="174"/>
    </location>
</feature>
<evidence type="ECO:0000313" key="4">
    <source>
        <dbReference type="Proteomes" id="UP000035722"/>
    </source>
</evidence>
<evidence type="ECO:0000313" key="3">
    <source>
        <dbReference type="EMBL" id="CCQ45145.1"/>
    </source>
</evidence>
<keyword evidence="4" id="KW-1185">Reference proteome</keyword>
<dbReference type="PANTHER" id="PTHR45036:SF1">
    <property type="entry name" value="METHYLTRANSFERASE LIKE 7A"/>
    <property type="match status" value="1"/>
</dbReference>
<evidence type="ECO:0000256" key="1">
    <source>
        <dbReference type="SAM" id="MobiDB-lite"/>
    </source>
</evidence>
<keyword evidence="3" id="KW-0808">Transferase</keyword>